<name>A0A6P1VZZ4_9BACT</name>
<dbReference type="Proteomes" id="UP000464577">
    <property type="component" value="Chromosome"/>
</dbReference>
<evidence type="ECO:0000313" key="1">
    <source>
        <dbReference type="EMBL" id="QHV97299.1"/>
    </source>
</evidence>
<dbReference type="AlphaFoldDB" id="A0A6P1VZZ4"/>
<evidence type="ECO:0000313" key="2">
    <source>
        <dbReference type="Proteomes" id="UP000464577"/>
    </source>
</evidence>
<gene>
    <name evidence="1" type="ORF">GJR95_20820</name>
</gene>
<proteinExistence type="predicted"/>
<reference evidence="1 2" key="1">
    <citation type="submission" date="2019-11" db="EMBL/GenBank/DDBJ databases">
        <title>Spirosoma endbachense sp. nov., isolated from a natural salt meadow.</title>
        <authorList>
            <person name="Rojas J."/>
            <person name="Ambika Manirajan B."/>
            <person name="Ratering S."/>
            <person name="Suarez C."/>
            <person name="Geissler-Plaum R."/>
            <person name="Schnell S."/>
        </authorList>
    </citation>
    <scope>NUCLEOTIDE SEQUENCE [LARGE SCALE GENOMIC DNA]</scope>
    <source>
        <strain evidence="1 2">I-24</strain>
    </source>
</reference>
<organism evidence="1 2">
    <name type="scientific">Spirosoma endbachense</name>
    <dbReference type="NCBI Taxonomy" id="2666025"/>
    <lineage>
        <taxon>Bacteria</taxon>
        <taxon>Pseudomonadati</taxon>
        <taxon>Bacteroidota</taxon>
        <taxon>Cytophagia</taxon>
        <taxon>Cytophagales</taxon>
        <taxon>Cytophagaceae</taxon>
        <taxon>Spirosoma</taxon>
    </lineage>
</organism>
<accession>A0A6P1VZZ4</accession>
<protein>
    <submittedName>
        <fullName evidence="1">Uncharacterized protein</fullName>
    </submittedName>
</protein>
<sequence>MPTQPGTYVIFRLDEELIQNCILDIGKAGLRDGKGQKEQKGLQGRIADTCPHSASERMARDVKSGALPDALQIVWFTTETQAEAEALKAGLINLFKREFGHNPVYNRRNARSASPEQYVDYYDTLKPHLGHSSSLTLQKA</sequence>
<keyword evidence="2" id="KW-1185">Reference proteome</keyword>
<dbReference type="EMBL" id="CP045997">
    <property type="protein sequence ID" value="QHV97299.1"/>
    <property type="molecule type" value="Genomic_DNA"/>
</dbReference>
<dbReference type="KEGG" id="senf:GJR95_20820"/>
<dbReference type="RefSeq" id="WP_162387710.1">
    <property type="nucleotide sequence ID" value="NZ_CP045997.1"/>
</dbReference>